<dbReference type="InterPro" id="IPR056789">
    <property type="entry name" value="LRR_R13L1-DRL21"/>
</dbReference>
<evidence type="ECO:0000313" key="4">
    <source>
        <dbReference type="EMBL" id="KAF3948700.1"/>
    </source>
</evidence>
<protein>
    <recommendedName>
        <fullName evidence="3">R13L1/DRL21-like LRR repeat region domain-containing protein</fullName>
    </recommendedName>
</protein>
<evidence type="ECO:0000256" key="2">
    <source>
        <dbReference type="ARBA" id="ARBA00022821"/>
    </source>
</evidence>
<comment type="caution">
    <text evidence="4">The sequence shown here is derived from an EMBL/GenBank/DDBJ whole genome shotgun (WGS) entry which is preliminary data.</text>
</comment>
<proteinExistence type="predicted"/>
<organism evidence="4 5">
    <name type="scientific">Castanea mollissima</name>
    <name type="common">Chinese chestnut</name>
    <dbReference type="NCBI Taxonomy" id="60419"/>
    <lineage>
        <taxon>Eukaryota</taxon>
        <taxon>Viridiplantae</taxon>
        <taxon>Streptophyta</taxon>
        <taxon>Embryophyta</taxon>
        <taxon>Tracheophyta</taxon>
        <taxon>Spermatophyta</taxon>
        <taxon>Magnoliopsida</taxon>
        <taxon>eudicotyledons</taxon>
        <taxon>Gunneridae</taxon>
        <taxon>Pentapetalae</taxon>
        <taxon>rosids</taxon>
        <taxon>fabids</taxon>
        <taxon>Fagales</taxon>
        <taxon>Fagaceae</taxon>
        <taxon>Castanea</taxon>
    </lineage>
</organism>
<dbReference type="EMBL" id="JRKL02006603">
    <property type="protein sequence ID" value="KAF3948700.1"/>
    <property type="molecule type" value="Genomic_DNA"/>
</dbReference>
<keyword evidence="1" id="KW-0433">Leucine-rich repeat</keyword>
<evidence type="ECO:0000259" key="3">
    <source>
        <dbReference type="Pfam" id="PF25019"/>
    </source>
</evidence>
<dbReference type="Pfam" id="PF25019">
    <property type="entry name" value="LRR_R13L1-DRL21"/>
    <property type="match status" value="1"/>
</dbReference>
<evidence type="ECO:0000313" key="5">
    <source>
        <dbReference type="Proteomes" id="UP000737018"/>
    </source>
</evidence>
<dbReference type="PANTHER" id="PTHR36766">
    <property type="entry name" value="PLANT BROAD-SPECTRUM MILDEW RESISTANCE PROTEIN RPW8"/>
    <property type="match status" value="1"/>
</dbReference>
<accession>A0A8J4VBJ9</accession>
<dbReference type="SUPFAM" id="SSF52047">
    <property type="entry name" value="RNI-like"/>
    <property type="match status" value="1"/>
</dbReference>
<sequence length="154" mass="17308">MIKDSGHVVQSIQHLTALEEFRLYNYIGDGMELEWQDFTSLPSLQSLHISDCPNLTSLPALTSLQSLDISDCPNLTSLPALTSLQSLRISDCCPNLTSLPALTSLHSLNIWKCPNLTSLPALTGTELMRTGFRIHCHFDFFRYNDNLVIQSWQL</sequence>
<dbReference type="Gene3D" id="3.80.10.10">
    <property type="entry name" value="Ribonuclease Inhibitor"/>
    <property type="match status" value="1"/>
</dbReference>
<dbReference type="PANTHER" id="PTHR36766:SF40">
    <property type="entry name" value="DISEASE RESISTANCE PROTEIN RGA3"/>
    <property type="match status" value="1"/>
</dbReference>
<gene>
    <name evidence="4" type="ORF">CMV_025335</name>
</gene>
<dbReference type="InterPro" id="IPR032675">
    <property type="entry name" value="LRR_dom_sf"/>
</dbReference>
<keyword evidence="2" id="KW-0611">Plant defense</keyword>
<evidence type="ECO:0000256" key="1">
    <source>
        <dbReference type="ARBA" id="ARBA00022614"/>
    </source>
</evidence>
<name>A0A8J4VBJ9_9ROSI</name>
<dbReference type="Proteomes" id="UP000737018">
    <property type="component" value="Unassembled WGS sequence"/>
</dbReference>
<dbReference type="AlphaFoldDB" id="A0A8J4VBJ9"/>
<dbReference type="OrthoDB" id="998006at2759"/>
<feature type="domain" description="R13L1/DRL21-like LRR repeat region" evidence="3">
    <location>
        <begin position="6"/>
        <end position="68"/>
    </location>
</feature>
<keyword evidence="5" id="KW-1185">Reference proteome</keyword>
<dbReference type="GO" id="GO:0006952">
    <property type="term" value="P:defense response"/>
    <property type="evidence" value="ECO:0007669"/>
    <property type="project" value="UniProtKB-KW"/>
</dbReference>
<reference evidence="4" key="1">
    <citation type="submission" date="2020-03" db="EMBL/GenBank/DDBJ databases">
        <title>Castanea mollissima Vanexum genome sequencing.</title>
        <authorList>
            <person name="Staton M."/>
        </authorList>
    </citation>
    <scope>NUCLEOTIDE SEQUENCE</scope>
    <source>
        <tissue evidence="4">Leaf</tissue>
    </source>
</reference>